<proteinExistence type="predicted"/>
<accession>A0AAW7ZEC1</accession>
<reference evidence="1" key="1">
    <citation type="journal article" date="2023" name="J. Hazard. Mater.">
        <title>Anaerobic biodegradation of pyrene and benzo[a]pyrene by a new sulfate-reducing Desulforamulus aquiferis strain DSA.</title>
        <authorList>
            <person name="Zhang Z."/>
            <person name="Sun J."/>
            <person name="Gong X."/>
            <person name="Wang C."/>
            <person name="Wang H."/>
        </authorList>
    </citation>
    <scope>NUCLEOTIDE SEQUENCE</scope>
    <source>
        <strain evidence="1">DSA</strain>
    </source>
</reference>
<sequence>MFIINKPVCSQCQKEMVMIMSEESLNQEPQIFALNELIRKDDGTYEVNQERGLPVVIILCESCGYIMQYSAHKMKMG</sequence>
<evidence type="ECO:0000313" key="1">
    <source>
        <dbReference type="EMBL" id="MDO7788063.1"/>
    </source>
</evidence>
<dbReference type="RefSeq" id="WP_304543650.1">
    <property type="nucleotide sequence ID" value="NZ_JARPTC010000019.1"/>
</dbReference>
<gene>
    <name evidence="1" type="ORF">P6N53_12595</name>
</gene>
<dbReference type="EMBL" id="JARPTC010000019">
    <property type="protein sequence ID" value="MDO7788063.1"/>
    <property type="molecule type" value="Genomic_DNA"/>
</dbReference>
<comment type="caution">
    <text evidence="1">The sequence shown here is derived from an EMBL/GenBank/DDBJ whole genome shotgun (WGS) entry which is preliminary data.</text>
</comment>
<dbReference type="Proteomes" id="UP001172911">
    <property type="component" value="Unassembled WGS sequence"/>
</dbReference>
<protein>
    <submittedName>
        <fullName evidence="1">Uncharacterized protein</fullName>
    </submittedName>
</protein>
<keyword evidence="2" id="KW-1185">Reference proteome</keyword>
<name>A0AAW7ZEC1_9FIRM</name>
<organism evidence="1 2">
    <name type="scientific">Desulforamulus aquiferis</name>
    <dbReference type="NCBI Taxonomy" id="1397668"/>
    <lineage>
        <taxon>Bacteria</taxon>
        <taxon>Bacillati</taxon>
        <taxon>Bacillota</taxon>
        <taxon>Clostridia</taxon>
        <taxon>Eubacteriales</taxon>
        <taxon>Peptococcaceae</taxon>
        <taxon>Desulforamulus</taxon>
    </lineage>
</organism>
<dbReference type="AlphaFoldDB" id="A0AAW7ZEC1"/>
<evidence type="ECO:0000313" key="2">
    <source>
        <dbReference type="Proteomes" id="UP001172911"/>
    </source>
</evidence>
<reference evidence="1" key="2">
    <citation type="submission" date="2023-03" db="EMBL/GenBank/DDBJ databases">
        <authorList>
            <person name="Zhang Z."/>
        </authorList>
    </citation>
    <scope>NUCLEOTIDE SEQUENCE</scope>
    <source>
        <strain evidence="1">DSA</strain>
    </source>
</reference>